<dbReference type="RefSeq" id="WP_191829999.1">
    <property type="nucleotide sequence ID" value="NZ_JACYHB010000015.1"/>
</dbReference>
<reference evidence="3" key="2">
    <citation type="submission" date="2020-09" db="EMBL/GenBank/DDBJ databases">
        <authorList>
            <person name="Yu Y."/>
        </authorList>
    </citation>
    <scope>NUCLEOTIDE SEQUENCE</scope>
    <source>
        <strain evidence="3">KCTC 49039</strain>
    </source>
</reference>
<feature type="compositionally biased region" description="Low complexity" evidence="1">
    <location>
        <begin position="64"/>
        <end position="87"/>
    </location>
</feature>
<feature type="region of interest" description="Disordered" evidence="1">
    <location>
        <begin position="1"/>
        <end position="96"/>
    </location>
</feature>
<feature type="transmembrane region" description="Helical" evidence="2">
    <location>
        <begin position="128"/>
        <end position="145"/>
    </location>
</feature>
<accession>A0A927PGU8</accession>
<feature type="transmembrane region" description="Helical" evidence="2">
    <location>
        <begin position="105"/>
        <end position="122"/>
    </location>
</feature>
<dbReference type="Proteomes" id="UP000610846">
    <property type="component" value="Unassembled WGS sequence"/>
</dbReference>
<dbReference type="EMBL" id="JACYHB010000015">
    <property type="protein sequence ID" value="MBD8080420.1"/>
    <property type="molecule type" value="Genomic_DNA"/>
</dbReference>
<keyword evidence="2" id="KW-0472">Membrane</keyword>
<keyword evidence="2" id="KW-0812">Transmembrane</keyword>
<keyword evidence="4" id="KW-1185">Reference proteome</keyword>
<gene>
    <name evidence="3" type="ORF">IF651_15305</name>
</gene>
<dbReference type="AlphaFoldDB" id="A0A927PGU8"/>
<sequence length="345" mass="36656">MTQPPTGQDPYQYDPYRPQDGSAPVPTGEPSGGGNPPYGSQGTPPQQPVPDPYAPGAPYGGGAPQQDPYGQQPYGQPQDPYGQQQPSYGGGYGGYTPPPPSTTNVFAIIGLVLAGLGLLGSWIPGFNFFAAFMALVGIVLGIVGLTQVKKGKSGKGLGLSAIIVGAVAIIVTILSWVLLLAWADSYEYEYDDTTTQSQEEPTQDSTEGEQPPADDEEAPADADGEVPSTDEIMDDLDRMSGDASDVILAEDVTLEWGEFTASDDDGWVETELPVTVTNNADEAKMYDMDVQALDADGKVIDEDFLYTDTLEPGESETVTVFDFVLPEDVDALKAATFEISEARQY</sequence>
<proteinExistence type="predicted"/>
<feature type="compositionally biased region" description="Acidic residues" evidence="1">
    <location>
        <begin position="212"/>
        <end position="224"/>
    </location>
</feature>
<feature type="region of interest" description="Disordered" evidence="1">
    <location>
        <begin position="192"/>
        <end position="236"/>
    </location>
</feature>
<evidence type="ECO:0008006" key="5">
    <source>
        <dbReference type="Google" id="ProtNLM"/>
    </source>
</evidence>
<keyword evidence="2" id="KW-1133">Transmembrane helix</keyword>
<evidence type="ECO:0000256" key="1">
    <source>
        <dbReference type="SAM" id="MobiDB-lite"/>
    </source>
</evidence>
<feature type="compositionally biased region" description="Pro residues" evidence="1">
    <location>
        <begin position="45"/>
        <end position="55"/>
    </location>
</feature>
<name>A0A927PGU8_9MICO</name>
<evidence type="ECO:0000256" key="2">
    <source>
        <dbReference type="SAM" id="Phobius"/>
    </source>
</evidence>
<evidence type="ECO:0000313" key="4">
    <source>
        <dbReference type="Proteomes" id="UP000610846"/>
    </source>
</evidence>
<comment type="caution">
    <text evidence="3">The sequence shown here is derived from an EMBL/GenBank/DDBJ whole genome shotgun (WGS) entry which is preliminary data.</text>
</comment>
<evidence type="ECO:0000313" key="3">
    <source>
        <dbReference type="EMBL" id="MBD8080420.1"/>
    </source>
</evidence>
<reference evidence="3" key="1">
    <citation type="journal article" date="2018" name="Curr. Microbiol.">
        <title>Cellulosimicrobium arenosum sp. nov., Isolated from Marine Sediment Sand.</title>
        <authorList>
            <person name="Oh M."/>
            <person name="Kim J.H."/>
            <person name="Yoon J.H."/>
            <person name="Schumann P."/>
            <person name="Kim W."/>
        </authorList>
    </citation>
    <scope>NUCLEOTIDE SEQUENCE</scope>
    <source>
        <strain evidence="3">KCTC 49039</strain>
    </source>
</reference>
<protein>
    <recommendedName>
        <fullName evidence="5">DUF4190 domain-containing protein</fullName>
    </recommendedName>
</protein>
<organism evidence="3 4">
    <name type="scientific">Cellulosimicrobium arenosum</name>
    <dbReference type="NCBI Taxonomy" id="2708133"/>
    <lineage>
        <taxon>Bacteria</taxon>
        <taxon>Bacillati</taxon>
        <taxon>Actinomycetota</taxon>
        <taxon>Actinomycetes</taxon>
        <taxon>Micrococcales</taxon>
        <taxon>Promicromonosporaceae</taxon>
        <taxon>Cellulosimicrobium</taxon>
    </lineage>
</organism>
<feature type="transmembrane region" description="Helical" evidence="2">
    <location>
        <begin position="157"/>
        <end position="183"/>
    </location>
</feature>
<feature type="compositionally biased region" description="Polar residues" evidence="1">
    <location>
        <begin position="193"/>
        <end position="205"/>
    </location>
</feature>